<evidence type="ECO:0000313" key="4">
    <source>
        <dbReference type="EMBL" id="AFN75649.1"/>
    </source>
</evidence>
<accession>I6ZUG4</accession>
<dbReference type="HOGENOM" id="CLU_046737_9_3_10"/>
<evidence type="ECO:0000256" key="2">
    <source>
        <dbReference type="RuleBase" id="RU003616"/>
    </source>
</evidence>
<dbReference type="PANTHER" id="PTHR11527">
    <property type="entry name" value="HEAT-SHOCK PROTEIN 20 FAMILY MEMBER"/>
    <property type="match status" value="1"/>
</dbReference>
<comment type="similarity">
    <text evidence="1 2">Belongs to the small heat shock protein (HSP20) family.</text>
</comment>
<dbReference type="AlphaFoldDB" id="I6ZUG4"/>
<evidence type="ECO:0000256" key="1">
    <source>
        <dbReference type="PROSITE-ProRule" id="PRU00285"/>
    </source>
</evidence>
<dbReference type="Gene3D" id="2.60.40.790">
    <property type="match status" value="1"/>
</dbReference>
<name>I6ZUG4_MELRP</name>
<feature type="domain" description="SHSP" evidence="3">
    <location>
        <begin position="22"/>
        <end position="132"/>
    </location>
</feature>
<protein>
    <submittedName>
        <fullName evidence="4">Heat shock protein Hsp20</fullName>
    </submittedName>
</protein>
<keyword evidence="5" id="KW-1185">Reference proteome</keyword>
<evidence type="ECO:0000259" key="3">
    <source>
        <dbReference type="PROSITE" id="PS01031"/>
    </source>
</evidence>
<dbReference type="Pfam" id="PF00011">
    <property type="entry name" value="HSP20"/>
    <property type="match status" value="1"/>
</dbReference>
<evidence type="ECO:0000313" key="5">
    <source>
        <dbReference type="Proteomes" id="UP000009011"/>
    </source>
</evidence>
<gene>
    <name evidence="4" type="ordered locus">MROS_2419</name>
</gene>
<keyword evidence="4" id="KW-0346">Stress response</keyword>
<dbReference type="eggNOG" id="COG0071">
    <property type="taxonomic scope" value="Bacteria"/>
</dbReference>
<dbReference type="OrthoDB" id="9814487at2"/>
<sequence>MAETKDVMEVQSQTRKSWEEALERESWVAPLVDIYETDNDYYLNAYLPGVTKDNLKIKLEDEHLIIMGRINFDDVVNRKYVLKETETGNFYRSFKIGDSIDESNIEAHLENGILEIRLPKHERVKPRTIEIK</sequence>
<dbReference type="Proteomes" id="UP000009011">
    <property type="component" value="Chromosome"/>
</dbReference>
<proteinExistence type="inferred from homology"/>
<dbReference type="RefSeq" id="WP_014857079.1">
    <property type="nucleotide sequence ID" value="NC_018178.1"/>
</dbReference>
<dbReference type="InterPro" id="IPR002068">
    <property type="entry name" value="A-crystallin/Hsp20_dom"/>
</dbReference>
<dbReference type="PROSITE" id="PS01031">
    <property type="entry name" value="SHSP"/>
    <property type="match status" value="1"/>
</dbReference>
<dbReference type="EMBL" id="CP003557">
    <property type="protein sequence ID" value="AFN75649.1"/>
    <property type="molecule type" value="Genomic_DNA"/>
</dbReference>
<dbReference type="CDD" id="cd06464">
    <property type="entry name" value="ACD_sHsps-like"/>
    <property type="match status" value="1"/>
</dbReference>
<dbReference type="SUPFAM" id="SSF49764">
    <property type="entry name" value="HSP20-like chaperones"/>
    <property type="match status" value="1"/>
</dbReference>
<dbReference type="KEGG" id="mro:MROS_2419"/>
<dbReference type="InterPro" id="IPR008978">
    <property type="entry name" value="HSP20-like_chaperone"/>
</dbReference>
<organism evidence="4 5">
    <name type="scientific">Melioribacter roseus (strain DSM 23840 / JCM 17771 / VKM B-2668 / P3M-2)</name>
    <dbReference type="NCBI Taxonomy" id="1191523"/>
    <lineage>
        <taxon>Bacteria</taxon>
        <taxon>Pseudomonadati</taxon>
        <taxon>Ignavibacteriota</taxon>
        <taxon>Ignavibacteria</taxon>
        <taxon>Ignavibacteriales</taxon>
        <taxon>Melioribacteraceae</taxon>
        <taxon>Melioribacter</taxon>
    </lineage>
</organism>
<reference evidence="4 5" key="1">
    <citation type="journal article" date="2013" name="PLoS ONE">
        <title>Genomic analysis of Melioribacter roseus, facultatively anaerobic organotrophic bacterium representing a novel deep lineage within Bacteriodetes/Chlorobi group.</title>
        <authorList>
            <person name="Kadnikov V.V."/>
            <person name="Mardanov A.V."/>
            <person name="Podosokorskaya O.A."/>
            <person name="Gavrilov S.N."/>
            <person name="Kublanov I.V."/>
            <person name="Beletsky A.V."/>
            <person name="Bonch-Osmolovskaya E.A."/>
            <person name="Ravin N.V."/>
        </authorList>
    </citation>
    <scope>NUCLEOTIDE SEQUENCE [LARGE SCALE GENOMIC DNA]</scope>
    <source>
        <strain evidence="5">JCM 17771 / P3M-2</strain>
    </source>
</reference>
<dbReference type="InterPro" id="IPR031107">
    <property type="entry name" value="Small_HSP"/>
</dbReference>
<dbReference type="STRING" id="1191523.MROS_2419"/>